<evidence type="ECO:0000256" key="3">
    <source>
        <dbReference type="SAM" id="SignalP"/>
    </source>
</evidence>
<dbReference type="CDD" id="cd00081">
    <property type="entry name" value="Hint"/>
    <property type="match status" value="1"/>
</dbReference>
<keyword evidence="3" id="KW-0732">Signal</keyword>
<dbReference type="InterPro" id="IPR006311">
    <property type="entry name" value="TAT_signal"/>
</dbReference>
<dbReference type="SMART" id="SM00306">
    <property type="entry name" value="HintN"/>
    <property type="match status" value="1"/>
</dbReference>
<dbReference type="InterPro" id="IPR030934">
    <property type="entry name" value="Intein_C"/>
</dbReference>
<dbReference type="EMBL" id="BMMK01000001">
    <property type="protein sequence ID" value="GGM34449.1"/>
    <property type="molecule type" value="Genomic_DNA"/>
</dbReference>
<evidence type="ECO:0000256" key="2">
    <source>
        <dbReference type="SAM" id="MobiDB-lite"/>
    </source>
</evidence>
<dbReference type="InterPro" id="IPR005506">
    <property type="entry name" value="DUF312_ALF"/>
</dbReference>
<comment type="caution">
    <text evidence="5">The sequence shown here is derived from an EMBL/GenBank/DDBJ whole genome shotgun (WGS) entry which is preliminary data.</text>
</comment>
<feature type="coiled-coil region" evidence="1">
    <location>
        <begin position="252"/>
        <end position="297"/>
    </location>
</feature>
<dbReference type="Gene3D" id="2.170.16.10">
    <property type="entry name" value="Hedgehog/Intein (Hint) domain"/>
    <property type="match status" value="1"/>
</dbReference>
<dbReference type="Pfam" id="PF07591">
    <property type="entry name" value="PT-HINT"/>
    <property type="match status" value="1"/>
</dbReference>
<feature type="region of interest" description="Disordered" evidence="2">
    <location>
        <begin position="446"/>
        <end position="465"/>
    </location>
</feature>
<reference evidence="5" key="2">
    <citation type="submission" date="2020-09" db="EMBL/GenBank/DDBJ databases">
        <authorList>
            <person name="Sun Q."/>
            <person name="Zhou Y."/>
        </authorList>
    </citation>
    <scope>NUCLEOTIDE SEQUENCE</scope>
    <source>
        <strain evidence="5">CGMCC 4.5737</strain>
    </source>
</reference>
<feature type="domain" description="Hint" evidence="4">
    <location>
        <begin position="1150"/>
        <end position="1254"/>
    </location>
</feature>
<dbReference type="InterPro" id="IPR003587">
    <property type="entry name" value="Hint_dom_N"/>
</dbReference>
<protein>
    <recommendedName>
        <fullName evidence="4">Hint domain-containing protein</fullName>
    </recommendedName>
</protein>
<gene>
    <name evidence="5" type="ORF">GCM10012275_02180</name>
</gene>
<evidence type="ECO:0000313" key="6">
    <source>
        <dbReference type="Proteomes" id="UP000637578"/>
    </source>
</evidence>
<feature type="compositionally biased region" description="Low complexity" evidence="2">
    <location>
        <begin position="863"/>
        <end position="873"/>
    </location>
</feature>
<accession>A0A8J3FT06</accession>
<feature type="compositionally biased region" description="Low complexity" evidence="2">
    <location>
        <begin position="365"/>
        <end position="379"/>
    </location>
</feature>
<feature type="compositionally biased region" description="Low complexity" evidence="2">
    <location>
        <begin position="387"/>
        <end position="399"/>
    </location>
</feature>
<dbReference type="InterPro" id="IPR036844">
    <property type="entry name" value="Hint_dom_sf"/>
</dbReference>
<dbReference type="NCBIfam" id="TIGR01443">
    <property type="entry name" value="intein_Cterm"/>
    <property type="match status" value="1"/>
</dbReference>
<feature type="signal peptide" evidence="3">
    <location>
        <begin position="1"/>
        <end position="34"/>
    </location>
</feature>
<reference evidence="5" key="1">
    <citation type="journal article" date="2014" name="Int. J. Syst. Evol. Microbiol.">
        <title>Complete genome sequence of Corynebacterium casei LMG S-19264T (=DSM 44701T), isolated from a smear-ripened cheese.</title>
        <authorList>
            <consortium name="US DOE Joint Genome Institute (JGI-PGF)"/>
            <person name="Walter F."/>
            <person name="Albersmeier A."/>
            <person name="Kalinowski J."/>
            <person name="Ruckert C."/>
        </authorList>
    </citation>
    <scope>NUCLEOTIDE SEQUENCE</scope>
    <source>
        <strain evidence="5">CGMCC 4.5737</strain>
    </source>
</reference>
<sequence length="1413" mass="147722">MSGRRCWFRAGRLGTALAVSASLLVGLVSVPAAAATDDTANATATSQTTANGDRARVVALWRTGGPTTRAAAEKVLLGSDTDVRAFFEKEYERVARIDDRIRVNRMLASGGPTVKDAAQKALDADNDAALREFLASGWKTPSEHDLRIRVNQMLAAGGPTLKQAAQKALDAEDAKALEEFLKSGWKTPWEHDQRIRVNQILASGGPEVKKVAQRALDAENPEALTEFLTTDWPVAQARDQETATVSQLAGLAQDASAEAARETEAAKQAAAQAIKEAELARQAAERARRAMDGAQNNAQTAAGAAREAAQAALGAAQAAREAVDASNAARAAAQVAANAAARAASAAALAGRAASRAHTAAANAVTDATKASEARQAADAARDAARGAEQAANAAGEAETASKKAEEVGQAAAGSARHAADAADAANDASRYAGLSAAEASRARQAAATARAQAHRATRAANAATALARQSADAARRAREAATRAAQDAYEAARAADEAAEHAGNAAEAANRATAHANAASQAAQRATEAANQAREVYELARKADAERLAARTEQAQEAARAAAEALKKQEGEPATGWDTSQAAQRDADTQRWLTDTTAPDANQATVVDRGRRIALRLASTATGTWTRAAAESALRGSEAEVVDFVRNGLERAAGQDDRLTLTSLAGKGTENFREAAEKALAGSDADVRTLLETREYPGGYHDIRIQVNRILATAQRDGRVTTRDAAQKALDADDDGHALREFLTRGQYLAAGHDDRIRVNRILAADTSGPELKAAAQVALDGTPAMLRQFLVKGQHVAAQRDHDTATHNALVAGHVARAIQAAADANRNAADAQVVAARARAAADEANRYAQQADQYAQRAQQAAQDAQRSAAEAEKSARQAAASAKTAQDAASSARNAAYRANLSAALAAGSAQQAASYARDAYASAQRARAAAEAAGKDAKAAAQAAADAWHTVKQKYVNEKAPKLLEIADTCDHLPGNFANSCLESLNASLRGESAHYLKRLGDCEFRYGEGTPGAKQCAYKIFNPWFEFELELDLAQEIVTYVQAFTVTLAATAVLSAGIGCILSTICGGLLLAIAPDGMAFFPGWQAGVLATGAVSGGVRLAGFLGQVERSSTQANAAGARLAAETAKVVGRPPGFLPPCVKPANSFTANTPVLMADGSAKPIKNVAVGDMVIATEPVSGTIAPRAVSRVIAGHGTKHLVDITVNASTPTNNNAVVTATTQHPIWSEDSRSWVDAKDLKTGEHLRTRNGQQAVVTGTNARTAATTVYNLDVEDLHTYYVLAGTTPILVHNTGGGCLDHIALGKSIGLDEFAKGVGARHLMKDQDWRGTFITAAALLREDPTSVRLSFRLDDMPDIEKGVESAVYSAVHRDILGRGSPADWELATLKHMGVLKHVNFYLGDKLQPNPF</sequence>
<feature type="region of interest" description="Disordered" evidence="2">
    <location>
        <begin position="493"/>
        <end position="530"/>
    </location>
</feature>
<dbReference type="Proteomes" id="UP000637578">
    <property type="component" value="Unassembled WGS sequence"/>
</dbReference>
<keyword evidence="6" id="KW-1185">Reference proteome</keyword>
<keyword evidence="1" id="KW-0175">Coiled coil</keyword>
<proteinExistence type="predicted"/>
<dbReference type="PROSITE" id="PS51318">
    <property type="entry name" value="TAT"/>
    <property type="match status" value="1"/>
</dbReference>
<feature type="compositionally biased region" description="Low complexity" evidence="2">
    <location>
        <begin position="502"/>
        <end position="530"/>
    </location>
</feature>
<feature type="compositionally biased region" description="Low complexity" evidence="2">
    <location>
        <begin position="552"/>
        <end position="565"/>
    </location>
</feature>
<dbReference type="PROSITE" id="PS50818">
    <property type="entry name" value="INTEIN_C_TER"/>
    <property type="match status" value="1"/>
</dbReference>
<feature type="region of interest" description="Disordered" evidence="2">
    <location>
        <begin position="365"/>
        <end position="416"/>
    </location>
</feature>
<feature type="region of interest" description="Disordered" evidence="2">
    <location>
        <begin position="549"/>
        <end position="585"/>
    </location>
</feature>
<feature type="chain" id="PRO_5035275425" description="Hint domain-containing protein" evidence="3">
    <location>
        <begin position="35"/>
        <end position="1413"/>
    </location>
</feature>
<dbReference type="PANTHER" id="PTHR23242:SF9">
    <property type="entry name" value="TRANSCRIPTION FACTOR HOXA13"/>
    <property type="match status" value="1"/>
</dbReference>
<dbReference type="SUPFAM" id="SSF51294">
    <property type="entry name" value="Hedgehog/intein (Hint) domain"/>
    <property type="match status" value="1"/>
</dbReference>
<evidence type="ECO:0000259" key="4">
    <source>
        <dbReference type="SMART" id="SM00306"/>
    </source>
</evidence>
<evidence type="ECO:0000256" key="1">
    <source>
        <dbReference type="SAM" id="Coils"/>
    </source>
</evidence>
<organism evidence="5 6">
    <name type="scientific">Longimycelium tulufanense</name>
    <dbReference type="NCBI Taxonomy" id="907463"/>
    <lineage>
        <taxon>Bacteria</taxon>
        <taxon>Bacillati</taxon>
        <taxon>Actinomycetota</taxon>
        <taxon>Actinomycetes</taxon>
        <taxon>Pseudonocardiales</taxon>
        <taxon>Pseudonocardiaceae</taxon>
        <taxon>Longimycelium</taxon>
    </lineage>
</organism>
<feature type="region of interest" description="Disordered" evidence="2">
    <location>
        <begin position="863"/>
        <end position="887"/>
    </location>
</feature>
<dbReference type="Pfam" id="PF03752">
    <property type="entry name" value="ALF"/>
    <property type="match status" value="6"/>
</dbReference>
<dbReference type="PANTHER" id="PTHR23242">
    <property type="entry name" value="TRANSCRIPTION FACTOR HOXA13"/>
    <property type="match status" value="1"/>
</dbReference>
<name>A0A8J3FT06_9PSEU</name>
<evidence type="ECO:0000313" key="5">
    <source>
        <dbReference type="EMBL" id="GGM34449.1"/>
    </source>
</evidence>